<dbReference type="AlphaFoldDB" id="A0A9X2P5T3"/>
<dbReference type="InterPro" id="IPR003423">
    <property type="entry name" value="OMP_efflux"/>
</dbReference>
<keyword evidence="10" id="KW-1185">Reference proteome</keyword>
<dbReference type="SUPFAM" id="SSF56954">
    <property type="entry name" value="Outer membrane efflux proteins (OEP)"/>
    <property type="match status" value="1"/>
</dbReference>
<keyword evidence="3" id="KW-0813">Transport</keyword>
<dbReference type="InterPro" id="IPR051906">
    <property type="entry name" value="TolC-like"/>
</dbReference>
<sequence>MKTTAKKFLGIGIFLCAMLIEGHAQSDQVLKLTLEESLRYALENNVDAKNAQLETMIAKAQIVERRSAGLPQITGSYDITHNAAIPIVFVPNEGGFQQPDIDSDVLPLRFGVNYSSALVVQLNQMIFDGSYFVGLKAARTYKMLTEFDKEKSEIDVKETIKKAYFSVLVNEQRSRLIGANLGRLDTLLKETQALFEAGFSEKIDVSRIRVQRNNLLTEMDRVNAARDISVQLLKLQMGLPMEFDIELAESLSDLNSPQEINELFAFEGTRRVEMDQINTNIDLVGLDIKYTTSQYIPNLDFFGTYQRNAAAQSTGLIWENDRWFTGAFIGLRLSIPIFDGLLKSSQIQQKRAQLSQLENQKLFLESNIEVEKFQARTNLENNIQALKVQQENRELAMEVFRMAKIKYDEGVGSNLEVVEADSALKDAETNYFSALYDALIAKVDLEKALGLL</sequence>
<dbReference type="Gene3D" id="1.20.1600.10">
    <property type="entry name" value="Outer membrane efflux proteins (OEP)"/>
    <property type="match status" value="1"/>
</dbReference>
<keyword evidence="7" id="KW-0998">Cell outer membrane</keyword>
<evidence type="ECO:0000313" key="9">
    <source>
        <dbReference type="EMBL" id="MCR9015376.1"/>
    </source>
</evidence>
<dbReference type="GO" id="GO:0009279">
    <property type="term" value="C:cell outer membrane"/>
    <property type="evidence" value="ECO:0007669"/>
    <property type="project" value="UniProtKB-SubCell"/>
</dbReference>
<evidence type="ECO:0000256" key="1">
    <source>
        <dbReference type="ARBA" id="ARBA00004442"/>
    </source>
</evidence>
<evidence type="ECO:0000256" key="8">
    <source>
        <dbReference type="SAM" id="Coils"/>
    </source>
</evidence>
<keyword evidence="5" id="KW-0812">Transmembrane</keyword>
<keyword evidence="6" id="KW-0472">Membrane</keyword>
<feature type="coiled-coil region" evidence="8">
    <location>
        <begin position="347"/>
        <end position="396"/>
    </location>
</feature>
<evidence type="ECO:0000256" key="5">
    <source>
        <dbReference type="ARBA" id="ARBA00022692"/>
    </source>
</evidence>
<evidence type="ECO:0000256" key="4">
    <source>
        <dbReference type="ARBA" id="ARBA00022452"/>
    </source>
</evidence>
<keyword evidence="8" id="KW-0175">Coiled coil</keyword>
<dbReference type="Proteomes" id="UP001142175">
    <property type="component" value="Unassembled WGS sequence"/>
</dbReference>
<evidence type="ECO:0000313" key="10">
    <source>
        <dbReference type="Proteomes" id="UP001142175"/>
    </source>
</evidence>
<dbReference type="RefSeq" id="WP_258423233.1">
    <property type="nucleotide sequence ID" value="NZ_JANSUY010000005.1"/>
</dbReference>
<dbReference type="GO" id="GO:1990281">
    <property type="term" value="C:efflux pump complex"/>
    <property type="evidence" value="ECO:0007669"/>
    <property type="project" value="TreeGrafter"/>
</dbReference>
<dbReference type="EMBL" id="JANSUY010000005">
    <property type="protein sequence ID" value="MCR9015376.1"/>
    <property type="molecule type" value="Genomic_DNA"/>
</dbReference>
<dbReference type="Pfam" id="PF02321">
    <property type="entry name" value="OEP"/>
    <property type="match status" value="2"/>
</dbReference>
<evidence type="ECO:0000256" key="6">
    <source>
        <dbReference type="ARBA" id="ARBA00023136"/>
    </source>
</evidence>
<protein>
    <submittedName>
        <fullName evidence="9">TolC family protein</fullName>
    </submittedName>
</protein>
<dbReference type="GO" id="GO:0015562">
    <property type="term" value="F:efflux transmembrane transporter activity"/>
    <property type="evidence" value="ECO:0007669"/>
    <property type="project" value="InterPro"/>
</dbReference>
<comment type="caution">
    <text evidence="9">The sequence shown here is derived from an EMBL/GenBank/DDBJ whole genome shotgun (WGS) entry which is preliminary data.</text>
</comment>
<proteinExistence type="inferred from homology"/>
<evidence type="ECO:0000256" key="3">
    <source>
        <dbReference type="ARBA" id="ARBA00022448"/>
    </source>
</evidence>
<evidence type="ECO:0000256" key="7">
    <source>
        <dbReference type="ARBA" id="ARBA00023237"/>
    </source>
</evidence>
<evidence type="ECO:0000256" key="2">
    <source>
        <dbReference type="ARBA" id="ARBA00007613"/>
    </source>
</evidence>
<organism evidence="9 10">
    <name type="scientific">Aquiflexum gelatinilyticum</name>
    <dbReference type="NCBI Taxonomy" id="2961943"/>
    <lineage>
        <taxon>Bacteria</taxon>
        <taxon>Pseudomonadati</taxon>
        <taxon>Bacteroidota</taxon>
        <taxon>Cytophagia</taxon>
        <taxon>Cytophagales</taxon>
        <taxon>Cyclobacteriaceae</taxon>
        <taxon>Aquiflexum</taxon>
    </lineage>
</organism>
<reference evidence="9" key="1">
    <citation type="submission" date="2022-08" db="EMBL/GenBank/DDBJ databases">
        <authorList>
            <person name="Zhang D."/>
        </authorList>
    </citation>
    <scope>NUCLEOTIDE SEQUENCE</scope>
    <source>
        <strain evidence="9">XJ19-11</strain>
    </source>
</reference>
<comment type="subcellular location">
    <subcellularLocation>
        <location evidence="1">Cell outer membrane</location>
    </subcellularLocation>
</comment>
<gene>
    <name evidence="9" type="ORF">NU887_10045</name>
</gene>
<dbReference type="PANTHER" id="PTHR30026">
    <property type="entry name" value="OUTER MEMBRANE PROTEIN TOLC"/>
    <property type="match status" value="1"/>
</dbReference>
<dbReference type="GO" id="GO:0015288">
    <property type="term" value="F:porin activity"/>
    <property type="evidence" value="ECO:0007669"/>
    <property type="project" value="TreeGrafter"/>
</dbReference>
<dbReference type="PANTHER" id="PTHR30026:SF20">
    <property type="entry name" value="OUTER MEMBRANE PROTEIN TOLC"/>
    <property type="match status" value="1"/>
</dbReference>
<accession>A0A9X2P5T3</accession>
<keyword evidence="4" id="KW-1134">Transmembrane beta strand</keyword>
<comment type="similarity">
    <text evidence="2">Belongs to the outer membrane factor (OMF) (TC 1.B.17) family.</text>
</comment>
<name>A0A9X2P5T3_9BACT</name>